<proteinExistence type="predicted"/>
<feature type="region of interest" description="Disordered" evidence="1">
    <location>
        <begin position="273"/>
        <end position="305"/>
    </location>
</feature>
<feature type="compositionally biased region" description="Low complexity" evidence="1">
    <location>
        <begin position="279"/>
        <end position="303"/>
    </location>
</feature>
<organism evidence="2 3">
    <name type="scientific">Halorientalis pallida</name>
    <dbReference type="NCBI Taxonomy" id="2479928"/>
    <lineage>
        <taxon>Archaea</taxon>
        <taxon>Methanobacteriati</taxon>
        <taxon>Methanobacteriota</taxon>
        <taxon>Stenosarchaea group</taxon>
        <taxon>Halobacteria</taxon>
        <taxon>Halobacteriales</taxon>
        <taxon>Haloarculaceae</taxon>
        <taxon>Halorientalis</taxon>
    </lineage>
</organism>
<evidence type="ECO:0000313" key="3">
    <source>
        <dbReference type="Proteomes" id="UP000289691"/>
    </source>
</evidence>
<gene>
    <name evidence="2" type="ORF">EAF64_04310</name>
</gene>
<dbReference type="OrthoDB" id="253422at2157"/>
<evidence type="ECO:0000313" key="2">
    <source>
        <dbReference type="EMBL" id="RXK51863.1"/>
    </source>
</evidence>
<dbReference type="AlphaFoldDB" id="A0A498L9K2"/>
<dbReference type="RefSeq" id="WP_129067717.1">
    <property type="nucleotide sequence ID" value="NZ_RDFA01000001.1"/>
</dbReference>
<protein>
    <submittedName>
        <fullName evidence="2">Uncharacterized protein</fullName>
    </submittedName>
</protein>
<dbReference type="Proteomes" id="UP000289691">
    <property type="component" value="Unassembled WGS sequence"/>
</dbReference>
<comment type="caution">
    <text evidence="2">The sequence shown here is derived from an EMBL/GenBank/DDBJ whole genome shotgun (WGS) entry which is preliminary data.</text>
</comment>
<accession>A0A498L9K2</accession>
<reference evidence="2 3" key="1">
    <citation type="submission" date="2019-01" db="EMBL/GenBank/DDBJ databases">
        <title>Halorientalis sp. F13-25 a new haloarchaeum isolated from hypersaline water.</title>
        <authorList>
            <person name="Ana D.-V."/>
            <person name="Cristina S.-P."/>
            <person name="Antonio V."/>
        </authorList>
    </citation>
    <scope>NUCLEOTIDE SEQUENCE [LARGE SCALE GENOMIC DNA]</scope>
    <source>
        <strain evidence="2 3">F13-25</strain>
    </source>
</reference>
<dbReference type="EMBL" id="RDFA01000001">
    <property type="protein sequence ID" value="RXK51863.1"/>
    <property type="molecule type" value="Genomic_DNA"/>
</dbReference>
<keyword evidence="3" id="KW-1185">Reference proteome</keyword>
<sequence length="341" mass="34636">MRRAAIAFLVAGAFALALVAAPGAGAQLTPDENETVVGAEIGDDVSDRTVETVVAVLETRLDLAGIDGHVATASVGGTQYVAVVTDADRETVTQLLRDQGRVEMVARFPVEANGSTVYREETLLTTDDFVEVGQAQAGRGTIQPHVPITLGASAARNYSQDLQEYGFTGEGIGTCPPDADRNPDEASGHCLYTVDDGEVLYTASMGRQLAQAMRNGEFVANPSFLVTTSNLSAAEQLSVTLRSGAYPVSLSVTDLPTAVESAALSSAENAATGMDRATDGSVAGTGATAAATTTDRSADGTAGPATGAVTETGALGPGFTPLAALLAVALGSSGLLAARLR</sequence>
<name>A0A498L9K2_9EURY</name>
<evidence type="ECO:0000256" key="1">
    <source>
        <dbReference type="SAM" id="MobiDB-lite"/>
    </source>
</evidence>